<name>A0A7D4Q1R1_9SPHI</name>
<dbReference type="SUPFAM" id="SSF88946">
    <property type="entry name" value="Sigma2 domain of RNA polymerase sigma factors"/>
    <property type="match status" value="1"/>
</dbReference>
<dbReference type="InterPro" id="IPR013325">
    <property type="entry name" value="RNA_pol_sigma_r2"/>
</dbReference>
<dbReference type="Proteomes" id="UP000505355">
    <property type="component" value="Chromosome"/>
</dbReference>
<protein>
    <submittedName>
        <fullName evidence="2">Sigma-70 family RNA polymerase sigma factor</fullName>
    </submittedName>
</protein>
<dbReference type="Pfam" id="PF04542">
    <property type="entry name" value="Sigma70_r2"/>
    <property type="match status" value="1"/>
</dbReference>
<evidence type="ECO:0000313" key="3">
    <source>
        <dbReference type="Proteomes" id="UP000505355"/>
    </source>
</evidence>
<accession>A0A7D4Q1R1</accession>
<dbReference type="KEGG" id="mmab:HQ865_04945"/>
<reference evidence="2 3" key="1">
    <citation type="submission" date="2020-05" db="EMBL/GenBank/DDBJ databases">
        <title>Mucilaginibacter mali sp. nov.</title>
        <authorList>
            <person name="Kim H.S."/>
            <person name="Lee K.C."/>
            <person name="Suh M.K."/>
            <person name="Kim J.-S."/>
            <person name="Han K.-I."/>
            <person name="Eom M.K."/>
            <person name="Shin Y.K."/>
            <person name="Lee J.-S."/>
        </authorList>
    </citation>
    <scope>NUCLEOTIDE SEQUENCE [LARGE SCALE GENOMIC DNA]</scope>
    <source>
        <strain evidence="2 3">G2-14</strain>
    </source>
</reference>
<dbReference type="EMBL" id="CP054139">
    <property type="protein sequence ID" value="QKJ29127.1"/>
    <property type="molecule type" value="Genomic_DNA"/>
</dbReference>
<proteinExistence type="predicted"/>
<dbReference type="RefSeq" id="WP_173413822.1">
    <property type="nucleotide sequence ID" value="NZ_CP054139.1"/>
</dbReference>
<dbReference type="GO" id="GO:0006352">
    <property type="term" value="P:DNA-templated transcription initiation"/>
    <property type="evidence" value="ECO:0007669"/>
    <property type="project" value="InterPro"/>
</dbReference>
<evidence type="ECO:0000259" key="1">
    <source>
        <dbReference type="Pfam" id="PF04542"/>
    </source>
</evidence>
<keyword evidence="3" id="KW-1185">Reference proteome</keyword>
<dbReference type="AlphaFoldDB" id="A0A7D4Q1R1"/>
<dbReference type="InterPro" id="IPR007627">
    <property type="entry name" value="RNA_pol_sigma70_r2"/>
</dbReference>
<gene>
    <name evidence="2" type="ORF">HQ865_04945</name>
</gene>
<feature type="domain" description="RNA polymerase sigma-70 region 2" evidence="1">
    <location>
        <begin position="23"/>
        <end position="86"/>
    </location>
</feature>
<sequence length="178" mass="20476">MAADDILAHSNQQLFTNLYLSAFPIVARYVSHRGGSVDEARDVFHDAVMIWYERHVEAVDATRNNKAYLIGIAKHLWLKSYREHSRYIPLDEAGPTDLPAHDEQQPISNKILHYLEATGQKCMDLLKSFYYDKLPMTDIARAFGFSGERSATVQKFKCLEKVRETVKSKSLTYEDFVE</sequence>
<dbReference type="GO" id="GO:0003700">
    <property type="term" value="F:DNA-binding transcription factor activity"/>
    <property type="evidence" value="ECO:0007669"/>
    <property type="project" value="InterPro"/>
</dbReference>
<evidence type="ECO:0000313" key="2">
    <source>
        <dbReference type="EMBL" id="QKJ29127.1"/>
    </source>
</evidence>
<organism evidence="2 3">
    <name type="scientific">Mucilaginibacter mali</name>
    <dbReference type="NCBI Taxonomy" id="2740462"/>
    <lineage>
        <taxon>Bacteria</taxon>
        <taxon>Pseudomonadati</taxon>
        <taxon>Bacteroidota</taxon>
        <taxon>Sphingobacteriia</taxon>
        <taxon>Sphingobacteriales</taxon>
        <taxon>Sphingobacteriaceae</taxon>
        <taxon>Mucilaginibacter</taxon>
    </lineage>
</organism>
<dbReference type="Gene3D" id="1.10.1740.10">
    <property type="match status" value="1"/>
</dbReference>